<keyword evidence="1" id="KW-1185">Reference proteome</keyword>
<dbReference type="Proteomes" id="UP000095287">
    <property type="component" value="Unplaced"/>
</dbReference>
<dbReference type="AlphaFoldDB" id="A0A1I7Z112"/>
<protein>
    <submittedName>
        <fullName evidence="2">Transposase</fullName>
    </submittedName>
</protein>
<accession>A0A1I7Z112</accession>
<proteinExistence type="predicted"/>
<dbReference type="WBParaSite" id="L893_g21724.t1">
    <property type="protein sequence ID" value="L893_g21724.t1"/>
    <property type="gene ID" value="L893_g21724"/>
</dbReference>
<sequence length="121" mass="13560">MLLSVVLVDTGLTPKSIELWHESSPHLPKTSDKTFRVDDSKDAVTAASHTTATSKRTHRDGRVVKALDLSSNRRNPSWVQTPLPKPNSHCSRMCIHLIDKCDSVYPKTASHFKSIFNIPIR</sequence>
<evidence type="ECO:0000313" key="1">
    <source>
        <dbReference type="Proteomes" id="UP000095287"/>
    </source>
</evidence>
<organism evidence="1 2">
    <name type="scientific">Steinernema glaseri</name>
    <dbReference type="NCBI Taxonomy" id="37863"/>
    <lineage>
        <taxon>Eukaryota</taxon>
        <taxon>Metazoa</taxon>
        <taxon>Ecdysozoa</taxon>
        <taxon>Nematoda</taxon>
        <taxon>Chromadorea</taxon>
        <taxon>Rhabditida</taxon>
        <taxon>Tylenchina</taxon>
        <taxon>Panagrolaimomorpha</taxon>
        <taxon>Strongyloidoidea</taxon>
        <taxon>Steinernematidae</taxon>
        <taxon>Steinernema</taxon>
    </lineage>
</organism>
<reference evidence="2" key="1">
    <citation type="submission" date="2016-11" db="UniProtKB">
        <authorList>
            <consortium name="WormBaseParasite"/>
        </authorList>
    </citation>
    <scope>IDENTIFICATION</scope>
</reference>
<evidence type="ECO:0000313" key="2">
    <source>
        <dbReference type="WBParaSite" id="L893_g21724.t1"/>
    </source>
</evidence>
<name>A0A1I7Z112_9BILA</name>